<protein>
    <submittedName>
        <fullName evidence="2">Uncharacterized protein</fullName>
    </submittedName>
</protein>
<feature type="compositionally biased region" description="Low complexity" evidence="1">
    <location>
        <begin position="72"/>
        <end position="81"/>
    </location>
</feature>
<organism evidence="2 3">
    <name type="scientific">Tanacetum coccineum</name>
    <dbReference type="NCBI Taxonomy" id="301880"/>
    <lineage>
        <taxon>Eukaryota</taxon>
        <taxon>Viridiplantae</taxon>
        <taxon>Streptophyta</taxon>
        <taxon>Embryophyta</taxon>
        <taxon>Tracheophyta</taxon>
        <taxon>Spermatophyta</taxon>
        <taxon>Magnoliopsida</taxon>
        <taxon>eudicotyledons</taxon>
        <taxon>Gunneridae</taxon>
        <taxon>Pentapetalae</taxon>
        <taxon>asterids</taxon>
        <taxon>campanulids</taxon>
        <taxon>Asterales</taxon>
        <taxon>Asteraceae</taxon>
        <taxon>Asteroideae</taxon>
        <taxon>Anthemideae</taxon>
        <taxon>Anthemidinae</taxon>
        <taxon>Tanacetum</taxon>
    </lineage>
</organism>
<sequence>MASTRASISKASKRPKINIIPPKQLFVDLTQDETKTPSPKLQSSSPSAPNAPTKTPSTKDTSSSSIDYIPKSPTLSTSLSPNGYLNLPTSPPPRVSLPPPTQENTSMDITLTLSPITPLDVQFDTPSPSPPIVSHPIPWNLLEAHGDSCLCCIHNRTLIFGLRDELQYMFSYIEHMLSQPPTTIIPPPPPSSPN</sequence>
<name>A0ABQ5CDE0_9ASTR</name>
<accession>A0ABQ5CDE0</accession>
<proteinExistence type="predicted"/>
<evidence type="ECO:0000313" key="2">
    <source>
        <dbReference type="EMBL" id="GJT22944.1"/>
    </source>
</evidence>
<dbReference type="Proteomes" id="UP001151760">
    <property type="component" value="Unassembled WGS sequence"/>
</dbReference>
<feature type="region of interest" description="Disordered" evidence="1">
    <location>
        <begin position="1"/>
        <end position="103"/>
    </location>
</feature>
<evidence type="ECO:0000313" key="3">
    <source>
        <dbReference type="Proteomes" id="UP001151760"/>
    </source>
</evidence>
<feature type="compositionally biased region" description="Polar residues" evidence="1">
    <location>
        <begin position="36"/>
        <end position="50"/>
    </location>
</feature>
<comment type="caution">
    <text evidence="2">The sequence shown here is derived from an EMBL/GenBank/DDBJ whole genome shotgun (WGS) entry which is preliminary data.</text>
</comment>
<feature type="compositionally biased region" description="Polar residues" evidence="1">
    <location>
        <begin position="1"/>
        <end position="10"/>
    </location>
</feature>
<evidence type="ECO:0000256" key="1">
    <source>
        <dbReference type="SAM" id="MobiDB-lite"/>
    </source>
</evidence>
<feature type="compositionally biased region" description="Pro residues" evidence="1">
    <location>
        <begin position="89"/>
        <end position="101"/>
    </location>
</feature>
<reference evidence="2" key="1">
    <citation type="journal article" date="2022" name="Int. J. Mol. Sci.">
        <title>Draft Genome of Tanacetum Coccineum: Genomic Comparison of Closely Related Tanacetum-Family Plants.</title>
        <authorList>
            <person name="Yamashiro T."/>
            <person name="Shiraishi A."/>
            <person name="Nakayama K."/>
            <person name="Satake H."/>
        </authorList>
    </citation>
    <scope>NUCLEOTIDE SEQUENCE</scope>
</reference>
<dbReference type="EMBL" id="BQNB010014013">
    <property type="protein sequence ID" value="GJT22944.1"/>
    <property type="molecule type" value="Genomic_DNA"/>
</dbReference>
<feature type="compositionally biased region" description="Low complexity" evidence="1">
    <location>
        <begin position="52"/>
        <end position="65"/>
    </location>
</feature>
<keyword evidence="3" id="KW-1185">Reference proteome</keyword>
<reference evidence="2" key="2">
    <citation type="submission" date="2022-01" db="EMBL/GenBank/DDBJ databases">
        <authorList>
            <person name="Yamashiro T."/>
            <person name="Shiraishi A."/>
            <person name="Satake H."/>
            <person name="Nakayama K."/>
        </authorList>
    </citation>
    <scope>NUCLEOTIDE SEQUENCE</scope>
</reference>
<gene>
    <name evidence="2" type="ORF">Tco_0892881</name>
</gene>